<dbReference type="GO" id="GO:0003700">
    <property type="term" value="F:DNA-binding transcription factor activity"/>
    <property type="evidence" value="ECO:0007669"/>
    <property type="project" value="InterPro"/>
</dbReference>
<evidence type="ECO:0000259" key="1">
    <source>
        <dbReference type="PROSITE" id="PS50995"/>
    </source>
</evidence>
<dbReference type="SMART" id="SM00347">
    <property type="entry name" value="HTH_MARR"/>
    <property type="match status" value="1"/>
</dbReference>
<evidence type="ECO:0000313" key="2">
    <source>
        <dbReference type="EMBL" id="SMO78865.1"/>
    </source>
</evidence>
<reference evidence="2 3" key="1">
    <citation type="submission" date="2017-05" db="EMBL/GenBank/DDBJ databases">
        <authorList>
            <person name="Varghese N."/>
            <person name="Submissions S."/>
        </authorList>
    </citation>
    <scope>NUCLEOTIDE SEQUENCE [LARGE SCALE GENOMIC DNA]</scope>
    <source>
        <strain evidence="2 3">DSM 21985</strain>
    </source>
</reference>
<organism evidence="2 3">
    <name type="scientific">Gracilimonas mengyeensis</name>
    <dbReference type="NCBI Taxonomy" id="1302730"/>
    <lineage>
        <taxon>Bacteria</taxon>
        <taxon>Pseudomonadati</taxon>
        <taxon>Balneolota</taxon>
        <taxon>Balneolia</taxon>
        <taxon>Balneolales</taxon>
        <taxon>Balneolaceae</taxon>
        <taxon>Gracilimonas</taxon>
    </lineage>
</organism>
<accession>A0A521E4R1</accession>
<sequence length="147" mass="17180">MSTATATATDQNIWQELRDNICETEVWLRTTLKDFLEEYGITQQQFNILRILRDANNEPMSTKEIKAKMIDKNSDASRLVDRLVDKELVRKRQSPEDGRLIQVFINYEGIKLLAKIDDKLHELDDQFELLSEDEAEQLNALLEKVRV</sequence>
<evidence type="ECO:0000313" key="3">
    <source>
        <dbReference type="Proteomes" id="UP000317557"/>
    </source>
</evidence>
<dbReference type="SUPFAM" id="SSF46785">
    <property type="entry name" value="Winged helix' DNA-binding domain"/>
    <property type="match status" value="1"/>
</dbReference>
<dbReference type="InterPro" id="IPR039422">
    <property type="entry name" value="MarR/SlyA-like"/>
</dbReference>
<feature type="domain" description="HTH marR-type" evidence="1">
    <location>
        <begin position="1"/>
        <end position="147"/>
    </location>
</feature>
<dbReference type="RefSeq" id="WP_185957285.1">
    <property type="nucleotide sequence ID" value="NZ_FXTP01000010.1"/>
</dbReference>
<dbReference type="Gene3D" id="1.10.10.10">
    <property type="entry name" value="Winged helix-like DNA-binding domain superfamily/Winged helix DNA-binding domain"/>
    <property type="match status" value="1"/>
</dbReference>
<dbReference type="InterPro" id="IPR036390">
    <property type="entry name" value="WH_DNA-bd_sf"/>
</dbReference>
<dbReference type="GO" id="GO:0003677">
    <property type="term" value="F:DNA binding"/>
    <property type="evidence" value="ECO:0007669"/>
    <property type="project" value="UniProtKB-KW"/>
</dbReference>
<proteinExistence type="predicted"/>
<dbReference type="GO" id="GO:0006950">
    <property type="term" value="P:response to stress"/>
    <property type="evidence" value="ECO:0007669"/>
    <property type="project" value="TreeGrafter"/>
</dbReference>
<dbReference type="PROSITE" id="PS50995">
    <property type="entry name" value="HTH_MARR_2"/>
    <property type="match status" value="1"/>
</dbReference>
<keyword evidence="2" id="KW-0238">DNA-binding</keyword>
<dbReference type="PRINTS" id="PR00598">
    <property type="entry name" value="HTHMARR"/>
</dbReference>
<dbReference type="PANTHER" id="PTHR33164:SF43">
    <property type="entry name" value="HTH-TYPE TRANSCRIPTIONAL REPRESSOR YETL"/>
    <property type="match status" value="1"/>
</dbReference>
<gene>
    <name evidence="2" type="ORF">SAMN06265219_110145</name>
</gene>
<keyword evidence="3" id="KW-1185">Reference proteome</keyword>
<dbReference type="Pfam" id="PF01047">
    <property type="entry name" value="MarR"/>
    <property type="match status" value="1"/>
</dbReference>
<dbReference type="AlphaFoldDB" id="A0A521E4R1"/>
<dbReference type="PANTHER" id="PTHR33164">
    <property type="entry name" value="TRANSCRIPTIONAL REGULATOR, MARR FAMILY"/>
    <property type="match status" value="1"/>
</dbReference>
<dbReference type="InterPro" id="IPR036388">
    <property type="entry name" value="WH-like_DNA-bd_sf"/>
</dbReference>
<protein>
    <submittedName>
        <fullName evidence="2">DNA-binding transcriptional regulator, MarR family</fullName>
    </submittedName>
</protein>
<dbReference type="InterPro" id="IPR000835">
    <property type="entry name" value="HTH_MarR-typ"/>
</dbReference>
<name>A0A521E4R1_9BACT</name>
<dbReference type="Proteomes" id="UP000317557">
    <property type="component" value="Unassembled WGS sequence"/>
</dbReference>
<dbReference type="EMBL" id="FXTP01000010">
    <property type="protein sequence ID" value="SMO78865.1"/>
    <property type="molecule type" value="Genomic_DNA"/>
</dbReference>